<geneLocation type="plasmid" evidence="2">
    <name>pamcp48-600</name>
</geneLocation>
<sequence>MPFNKIKKDQTIFAVTDQNVLMPLVVSNVENDVEGLEGWLEVTTKMSDEEVSRHQSSHHQAYFRKLLIEPDGTSSRAGVFDSKEAAIEYAEMSIDSELRHLQSRMEALRAKRAKLRNV</sequence>
<dbReference type="Proteomes" id="UP000182101">
    <property type="component" value="Plasmid pAMCP48-600"/>
</dbReference>
<reference evidence="1 2" key="1">
    <citation type="submission" date="2016-11" db="EMBL/GenBank/DDBJ databases">
        <title>Networking in microbes: conjugative elements and plasmids in the genus Alteromonas.</title>
        <authorList>
            <person name="Lopez-Perez M."/>
            <person name="Ramon-Marco N."/>
            <person name="Rodriguez-Valera F."/>
        </authorList>
    </citation>
    <scope>NUCLEOTIDE SEQUENCE [LARGE SCALE GENOMIC DNA]</scope>
    <source>
        <strain evidence="1 2">CP48</strain>
        <plasmid evidence="2">pamcp48-600</plasmid>
    </source>
</reference>
<accession>A0AAC9NTD8</accession>
<organism evidence="1 2">
    <name type="scientific">Alteromonas mediterranea</name>
    <dbReference type="NCBI Taxonomy" id="314275"/>
    <lineage>
        <taxon>Bacteria</taxon>
        <taxon>Pseudomonadati</taxon>
        <taxon>Pseudomonadota</taxon>
        <taxon>Gammaproteobacteria</taxon>
        <taxon>Alteromonadales</taxon>
        <taxon>Alteromonadaceae</taxon>
        <taxon>Alteromonas/Salinimonas group</taxon>
        <taxon>Alteromonas</taxon>
    </lineage>
</organism>
<name>A0AAC9NTD8_9ALTE</name>
<proteinExistence type="predicted"/>
<evidence type="ECO:0000313" key="1">
    <source>
        <dbReference type="EMBL" id="APD92028.1"/>
    </source>
</evidence>
<evidence type="ECO:0000313" key="2">
    <source>
        <dbReference type="Proteomes" id="UP000182101"/>
    </source>
</evidence>
<dbReference type="AlphaFoldDB" id="A0AAC9NTD8"/>
<keyword evidence="1" id="KW-0614">Plasmid</keyword>
<protein>
    <submittedName>
        <fullName evidence="1">Uncharacterized protein</fullName>
    </submittedName>
</protein>
<dbReference type="EMBL" id="CP018025">
    <property type="protein sequence ID" value="APD92028.1"/>
    <property type="molecule type" value="Genomic_DNA"/>
</dbReference>
<gene>
    <name evidence="1" type="ORF">BM524_19090</name>
</gene>
<dbReference type="RefSeq" id="WP_071960638.1">
    <property type="nucleotide sequence ID" value="NZ_CP018025.1"/>
</dbReference>